<dbReference type="AlphaFoldDB" id="A0A1K1S5N0"/>
<keyword evidence="6" id="KW-0479">Metal-binding</keyword>
<keyword evidence="7" id="KW-0378">Hydrolase</keyword>
<dbReference type="EMBL" id="FPIZ01000017">
    <property type="protein sequence ID" value="SFW79325.1"/>
    <property type="molecule type" value="Genomic_DNA"/>
</dbReference>
<dbReference type="Gene3D" id="3.10.580.10">
    <property type="entry name" value="CBS-domain"/>
    <property type="match status" value="1"/>
</dbReference>
<dbReference type="EMBL" id="CP140154">
    <property type="protein sequence ID" value="WQG90688.1"/>
    <property type="molecule type" value="Genomic_DNA"/>
</dbReference>
<organism evidence="15 17">
    <name type="scientific">Chitinophaga sancti</name>
    <dbReference type="NCBI Taxonomy" id="1004"/>
    <lineage>
        <taxon>Bacteria</taxon>
        <taxon>Pseudomonadati</taxon>
        <taxon>Bacteroidota</taxon>
        <taxon>Chitinophagia</taxon>
        <taxon>Chitinophagales</taxon>
        <taxon>Chitinophagaceae</taxon>
        <taxon>Chitinophaga</taxon>
    </lineage>
</organism>
<dbReference type="GO" id="GO:0046872">
    <property type="term" value="F:metal ion binding"/>
    <property type="evidence" value="ECO:0007669"/>
    <property type="project" value="UniProtKB-KW"/>
</dbReference>
<proteinExistence type="inferred from homology"/>
<dbReference type="CDD" id="cd02205">
    <property type="entry name" value="CBS_pair_SF"/>
    <property type="match status" value="1"/>
</dbReference>
<dbReference type="Pfam" id="PF00571">
    <property type="entry name" value="CBS"/>
    <property type="match status" value="2"/>
</dbReference>
<feature type="domain" description="CBS" evidence="14">
    <location>
        <begin position="291"/>
        <end position="347"/>
    </location>
</feature>
<keyword evidence="18" id="KW-1185">Reference proteome</keyword>
<keyword evidence="12" id="KW-0129">CBS domain</keyword>
<keyword evidence="9 13" id="KW-1133">Transmembrane helix</keyword>
<dbReference type="STRING" id="1004.SAMN05661012_04776"/>
<feature type="transmembrane region" description="Helical" evidence="13">
    <location>
        <begin position="12"/>
        <end position="35"/>
    </location>
</feature>
<dbReference type="GO" id="GO:0006508">
    <property type="term" value="P:proteolysis"/>
    <property type="evidence" value="ECO:0007669"/>
    <property type="project" value="UniProtKB-KW"/>
</dbReference>
<reference evidence="16 18" key="2">
    <citation type="submission" date="2023-11" db="EMBL/GenBank/DDBJ databases">
        <title>MicrobeMod: A computational toolkit for identifying prokaryotic methylation and restriction-modification with nanopore sequencing.</title>
        <authorList>
            <person name="Crits-Christoph A."/>
            <person name="Kang S.C."/>
            <person name="Lee H."/>
            <person name="Ostrov N."/>
        </authorList>
    </citation>
    <scope>NUCLEOTIDE SEQUENCE [LARGE SCALE GENOMIC DNA]</scope>
    <source>
        <strain evidence="16 18">ATCC 23090</strain>
    </source>
</reference>
<dbReference type="PANTHER" id="PTHR39188">
    <property type="entry name" value="MEMBRANE-ASSOCIATED ZINC METALLOPROTEASE M50B"/>
    <property type="match status" value="1"/>
</dbReference>
<keyword evidence="8" id="KW-0862">Zinc</keyword>
<dbReference type="Proteomes" id="UP000183788">
    <property type="component" value="Unassembled WGS sequence"/>
</dbReference>
<evidence type="ECO:0000313" key="16">
    <source>
        <dbReference type="EMBL" id="WQG90688.1"/>
    </source>
</evidence>
<evidence type="ECO:0000256" key="1">
    <source>
        <dbReference type="ARBA" id="ARBA00001947"/>
    </source>
</evidence>
<evidence type="ECO:0000256" key="13">
    <source>
        <dbReference type="SAM" id="Phobius"/>
    </source>
</evidence>
<evidence type="ECO:0000256" key="9">
    <source>
        <dbReference type="ARBA" id="ARBA00022989"/>
    </source>
</evidence>
<dbReference type="SMART" id="SM00116">
    <property type="entry name" value="CBS"/>
    <property type="match status" value="2"/>
</dbReference>
<evidence type="ECO:0000256" key="7">
    <source>
        <dbReference type="ARBA" id="ARBA00022801"/>
    </source>
</evidence>
<evidence type="ECO:0000313" key="17">
    <source>
        <dbReference type="Proteomes" id="UP000183788"/>
    </source>
</evidence>
<evidence type="ECO:0000256" key="2">
    <source>
        <dbReference type="ARBA" id="ARBA00004141"/>
    </source>
</evidence>
<dbReference type="GO" id="GO:0008237">
    <property type="term" value="F:metallopeptidase activity"/>
    <property type="evidence" value="ECO:0007669"/>
    <property type="project" value="UniProtKB-KW"/>
</dbReference>
<evidence type="ECO:0000256" key="6">
    <source>
        <dbReference type="ARBA" id="ARBA00022723"/>
    </source>
</evidence>
<dbReference type="Proteomes" id="UP001326715">
    <property type="component" value="Chromosome"/>
</dbReference>
<evidence type="ECO:0000256" key="12">
    <source>
        <dbReference type="PROSITE-ProRule" id="PRU00703"/>
    </source>
</evidence>
<name>A0A1K1S5N0_9BACT</name>
<dbReference type="OrthoDB" id="9800627at2"/>
<evidence type="ECO:0000259" key="14">
    <source>
        <dbReference type="PROSITE" id="PS51371"/>
    </source>
</evidence>
<dbReference type="GO" id="GO:0016020">
    <property type="term" value="C:membrane"/>
    <property type="evidence" value="ECO:0007669"/>
    <property type="project" value="UniProtKB-SubCell"/>
</dbReference>
<feature type="transmembrane region" description="Helical" evidence="13">
    <location>
        <begin position="41"/>
        <end position="59"/>
    </location>
</feature>
<keyword evidence="4 15" id="KW-0645">Protease</keyword>
<evidence type="ECO:0000256" key="11">
    <source>
        <dbReference type="ARBA" id="ARBA00023136"/>
    </source>
</evidence>
<evidence type="ECO:0000256" key="10">
    <source>
        <dbReference type="ARBA" id="ARBA00023049"/>
    </source>
</evidence>
<dbReference type="InterPro" id="IPR046342">
    <property type="entry name" value="CBS_dom_sf"/>
</dbReference>
<gene>
    <name evidence="15" type="ORF">SAMN05661012_04776</name>
    <name evidence="16" type="ORF">SR876_04210</name>
</gene>
<dbReference type="RefSeq" id="WP_072363736.1">
    <property type="nucleotide sequence ID" value="NZ_CP139972.1"/>
</dbReference>
<feature type="transmembrane region" description="Helical" evidence="13">
    <location>
        <begin position="180"/>
        <end position="206"/>
    </location>
</feature>
<sequence length="350" mass="39306">MRNAVKLFHIKGIPVGVHWIFLLVSCWILFVPIISRGDSQSIGWTAMGVLSIWACVMLHELGHTIASMHAGIPVKNIRLLPTGGLPTIAMQPEKMSHQLLITFAGPAVNLVIALLLLPFLDEYIPFWDTHQLVFNITPNNYLIFLHNINVMLVVFNLLPAFPMDMERLLPPQASLMGTRILGVLFFIGGTVTLNRWLVFFGLYLLLMGATEKRLVLKPTVKNVCLGDIVNTDFKTVNAGFTMEEANAYLLGDRHRSYVVLNNQSPIGIIDSQVIHFSQAPGYYRRKVYTMMDKDVKLMNGNMTIFDCWDELPEEHLAQVPVVKDGRLLGVVSRETVKDFLSDNENAVSFG</sequence>
<dbReference type="Pfam" id="PF02163">
    <property type="entry name" value="Peptidase_M50"/>
    <property type="match status" value="1"/>
</dbReference>
<evidence type="ECO:0000313" key="18">
    <source>
        <dbReference type="Proteomes" id="UP001326715"/>
    </source>
</evidence>
<evidence type="ECO:0000256" key="3">
    <source>
        <dbReference type="ARBA" id="ARBA00007931"/>
    </source>
</evidence>
<protein>
    <submittedName>
        <fullName evidence="16">Site-2 protease family protein</fullName>
    </submittedName>
    <submittedName>
        <fullName evidence="15">Zn-dependent protease (Includes SpoIVFB)</fullName>
    </submittedName>
</protein>
<comment type="subcellular location">
    <subcellularLocation>
        <location evidence="2">Membrane</location>
        <topology evidence="2">Multi-pass membrane protein</topology>
    </subcellularLocation>
</comment>
<comment type="cofactor">
    <cofactor evidence="1">
        <name>Zn(2+)</name>
        <dbReference type="ChEBI" id="CHEBI:29105"/>
    </cofactor>
</comment>
<reference evidence="15 17" key="1">
    <citation type="submission" date="2016-11" db="EMBL/GenBank/DDBJ databases">
        <authorList>
            <person name="Jaros S."/>
            <person name="Januszkiewicz K."/>
            <person name="Wedrychowicz H."/>
        </authorList>
    </citation>
    <scope>NUCLEOTIDE SEQUENCE [LARGE SCALE GENOMIC DNA]</scope>
    <source>
        <strain evidence="15 17">DSM 784</strain>
    </source>
</reference>
<dbReference type="PANTHER" id="PTHR39188:SF3">
    <property type="entry name" value="STAGE IV SPORULATION PROTEIN FB"/>
    <property type="match status" value="1"/>
</dbReference>
<evidence type="ECO:0000256" key="8">
    <source>
        <dbReference type="ARBA" id="ARBA00022833"/>
    </source>
</evidence>
<evidence type="ECO:0000256" key="4">
    <source>
        <dbReference type="ARBA" id="ARBA00022670"/>
    </source>
</evidence>
<dbReference type="InterPro" id="IPR000644">
    <property type="entry name" value="CBS_dom"/>
</dbReference>
<accession>A0A1K1S5N0</accession>
<feature type="transmembrane region" description="Helical" evidence="13">
    <location>
        <begin position="140"/>
        <end position="159"/>
    </location>
</feature>
<keyword evidence="10" id="KW-0482">Metalloprotease</keyword>
<dbReference type="PROSITE" id="PS51257">
    <property type="entry name" value="PROKAR_LIPOPROTEIN"/>
    <property type="match status" value="1"/>
</dbReference>
<feature type="transmembrane region" description="Helical" evidence="13">
    <location>
        <begin position="99"/>
        <end position="120"/>
    </location>
</feature>
<keyword evidence="11 13" id="KW-0472">Membrane</keyword>
<dbReference type="InterPro" id="IPR008915">
    <property type="entry name" value="Peptidase_M50"/>
</dbReference>
<evidence type="ECO:0000313" key="15">
    <source>
        <dbReference type="EMBL" id="SFW79325.1"/>
    </source>
</evidence>
<dbReference type="PROSITE" id="PS51371">
    <property type="entry name" value="CBS"/>
    <property type="match status" value="1"/>
</dbReference>
<comment type="similarity">
    <text evidence="3">Belongs to the peptidase M50B family.</text>
</comment>
<evidence type="ECO:0000256" key="5">
    <source>
        <dbReference type="ARBA" id="ARBA00022692"/>
    </source>
</evidence>
<keyword evidence="5 13" id="KW-0812">Transmembrane</keyword>
<dbReference type="SUPFAM" id="SSF54631">
    <property type="entry name" value="CBS-domain pair"/>
    <property type="match status" value="1"/>
</dbReference>